<keyword evidence="3" id="KW-1185">Reference proteome</keyword>
<comment type="caution">
    <text evidence="2">The sequence shown here is derived from an EMBL/GenBank/DDBJ whole genome shotgun (WGS) entry which is preliminary data.</text>
</comment>
<dbReference type="Proteomes" id="UP000825935">
    <property type="component" value="Chromosome 28"/>
</dbReference>
<feature type="region of interest" description="Disordered" evidence="1">
    <location>
        <begin position="47"/>
        <end position="69"/>
    </location>
</feature>
<gene>
    <name evidence="2" type="ORF">KP509_28G041600</name>
</gene>
<organism evidence="2 3">
    <name type="scientific">Ceratopteris richardii</name>
    <name type="common">Triangle waterfern</name>
    <dbReference type="NCBI Taxonomy" id="49495"/>
    <lineage>
        <taxon>Eukaryota</taxon>
        <taxon>Viridiplantae</taxon>
        <taxon>Streptophyta</taxon>
        <taxon>Embryophyta</taxon>
        <taxon>Tracheophyta</taxon>
        <taxon>Polypodiopsida</taxon>
        <taxon>Polypodiidae</taxon>
        <taxon>Polypodiales</taxon>
        <taxon>Pteridineae</taxon>
        <taxon>Pteridaceae</taxon>
        <taxon>Parkerioideae</taxon>
        <taxon>Ceratopteris</taxon>
    </lineage>
</organism>
<dbReference type="AlphaFoldDB" id="A0A8T2RD45"/>
<evidence type="ECO:0000313" key="3">
    <source>
        <dbReference type="Proteomes" id="UP000825935"/>
    </source>
</evidence>
<dbReference type="EMBL" id="CM035433">
    <property type="protein sequence ID" value="KAH7293771.1"/>
    <property type="molecule type" value="Genomic_DNA"/>
</dbReference>
<evidence type="ECO:0000256" key="1">
    <source>
        <dbReference type="SAM" id="MobiDB-lite"/>
    </source>
</evidence>
<evidence type="ECO:0000313" key="2">
    <source>
        <dbReference type="EMBL" id="KAH7293771.1"/>
    </source>
</evidence>
<protein>
    <submittedName>
        <fullName evidence="2">Uncharacterized protein</fullName>
    </submittedName>
</protein>
<accession>A0A8T2RD45</accession>
<reference evidence="2" key="1">
    <citation type="submission" date="2021-08" db="EMBL/GenBank/DDBJ databases">
        <title>WGS assembly of Ceratopteris richardii.</title>
        <authorList>
            <person name="Marchant D.B."/>
            <person name="Chen G."/>
            <person name="Jenkins J."/>
            <person name="Shu S."/>
            <person name="Leebens-Mack J."/>
            <person name="Grimwood J."/>
            <person name="Schmutz J."/>
            <person name="Soltis P."/>
            <person name="Soltis D."/>
            <person name="Chen Z.-H."/>
        </authorList>
    </citation>
    <scope>NUCLEOTIDE SEQUENCE</scope>
    <source>
        <strain evidence="2">Whitten #5841</strain>
        <tissue evidence="2">Leaf</tissue>
    </source>
</reference>
<proteinExistence type="predicted"/>
<sequence>MGTQLGRAWRMRDKQIGKHKVIKGGTLITRRGGKTVFTAFKKREYSSKRKNLGAGEDQQEGGQQWESSS</sequence>
<feature type="compositionally biased region" description="Low complexity" evidence="1">
    <location>
        <begin position="60"/>
        <end position="69"/>
    </location>
</feature>
<name>A0A8T2RD45_CERRI</name>